<proteinExistence type="predicted"/>
<feature type="transmembrane region" description="Helical" evidence="1">
    <location>
        <begin position="91"/>
        <end position="109"/>
    </location>
</feature>
<evidence type="ECO:0008006" key="3">
    <source>
        <dbReference type="Google" id="ProtNLM"/>
    </source>
</evidence>
<accession>A0A094S391</accession>
<protein>
    <recommendedName>
        <fullName evidence="3">DUF3180 domain-containing protein</fullName>
    </recommendedName>
</protein>
<reference evidence="2" key="1">
    <citation type="submission" date="2014-06" db="EMBL/GenBank/DDBJ databases">
        <title>Key roles for freshwater Actinobacteria revealed by deep metagenomic sequencing.</title>
        <authorList>
            <person name="Ghai R."/>
            <person name="Mizuno C.M."/>
            <person name="Picazo A."/>
            <person name="Camacho A."/>
            <person name="Rodriguez-Valera F."/>
        </authorList>
    </citation>
    <scope>NUCLEOTIDE SEQUENCE</scope>
</reference>
<dbReference type="Pfam" id="PF11377">
    <property type="entry name" value="DUF3180"/>
    <property type="match status" value="1"/>
</dbReference>
<feature type="transmembrane region" description="Helical" evidence="1">
    <location>
        <begin position="35"/>
        <end position="56"/>
    </location>
</feature>
<keyword evidence="1" id="KW-0812">Transmembrane</keyword>
<evidence type="ECO:0000313" key="2">
    <source>
        <dbReference type="EMBL" id="KGA12213.1"/>
    </source>
</evidence>
<sequence>MIQQTKVSMLAVLAILAAAVGWSVAQLWPTFFGQGMPVSVGSAIAMILVFVTLLIWTLMTRARLKPGATINRLHPIVAARTAALAMSASRVGSLAFGFYIGVFLANIVADYSSAGTDRIRISAVTAVASLLTAIVAIWLERICLLKEPPNDRDSINGTRA</sequence>
<keyword evidence="1" id="KW-1133">Transmembrane helix</keyword>
<name>A0A094S391_9ZZZZ</name>
<gene>
    <name evidence="2" type="ORF">GM51_21805</name>
</gene>
<dbReference type="AlphaFoldDB" id="A0A094S391"/>
<organism evidence="2">
    <name type="scientific">freshwater metagenome</name>
    <dbReference type="NCBI Taxonomy" id="449393"/>
    <lineage>
        <taxon>unclassified sequences</taxon>
        <taxon>metagenomes</taxon>
        <taxon>ecological metagenomes</taxon>
    </lineage>
</organism>
<dbReference type="InterPro" id="IPR021517">
    <property type="entry name" value="DUF3180"/>
</dbReference>
<evidence type="ECO:0000256" key="1">
    <source>
        <dbReference type="SAM" id="Phobius"/>
    </source>
</evidence>
<dbReference type="EMBL" id="JNSL01000221">
    <property type="protein sequence ID" value="KGA12213.1"/>
    <property type="molecule type" value="Genomic_DNA"/>
</dbReference>
<comment type="caution">
    <text evidence="2">The sequence shown here is derived from an EMBL/GenBank/DDBJ whole genome shotgun (WGS) entry which is preliminary data.</text>
</comment>
<keyword evidence="1" id="KW-0472">Membrane</keyword>
<feature type="transmembrane region" description="Helical" evidence="1">
    <location>
        <begin position="121"/>
        <end position="139"/>
    </location>
</feature>